<accession>A0A4Z1KGD1</accession>
<name>A0A4Z1KGD1_9HELO</name>
<comment type="caution">
    <text evidence="2">The sequence shown here is derived from an EMBL/GenBank/DDBJ whole genome shotgun (WGS) entry which is preliminary data.</text>
</comment>
<feature type="compositionally biased region" description="Basic and acidic residues" evidence="1">
    <location>
        <begin position="9"/>
        <end position="43"/>
    </location>
</feature>
<sequence>MTRHHRHDGHSGHCHDNDNDSTRAEEQRRDQEIPEKLSKELKQRRSRKERLKMAREMVEEKKGTPYWFEIDESEKLLRHWKIAEEDYRERRDSDEGDMARELKIISQHYFDSERRGFAVAKLERKWNAFKAENDAKKKERDQALEEAWLSEFSRWMEELSVADSYDTRYAGPDEDGVTWTRQQLVDINDEISDDHLTKCLPSLQKPDSRGTHCKDCEDEDEVGPFWDEVHRLGL</sequence>
<dbReference type="OrthoDB" id="3543283at2759"/>
<dbReference type="EMBL" id="PQXO01000794">
    <property type="protein sequence ID" value="TGO82594.1"/>
    <property type="molecule type" value="Genomic_DNA"/>
</dbReference>
<feature type="region of interest" description="Disordered" evidence="1">
    <location>
        <begin position="1"/>
        <end position="51"/>
    </location>
</feature>
<evidence type="ECO:0000313" key="3">
    <source>
        <dbReference type="Proteomes" id="UP000297280"/>
    </source>
</evidence>
<organism evidence="2 3">
    <name type="scientific">Botrytis porri</name>
    <dbReference type="NCBI Taxonomy" id="87229"/>
    <lineage>
        <taxon>Eukaryota</taxon>
        <taxon>Fungi</taxon>
        <taxon>Dikarya</taxon>
        <taxon>Ascomycota</taxon>
        <taxon>Pezizomycotina</taxon>
        <taxon>Leotiomycetes</taxon>
        <taxon>Helotiales</taxon>
        <taxon>Sclerotiniaceae</taxon>
        <taxon>Botrytis</taxon>
    </lineage>
</organism>
<evidence type="ECO:0000313" key="2">
    <source>
        <dbReference type="EMBL" id="TGO82594.1"/>
    </source>
</evidence>
<gene>
    <name evidence="2" type="ORF">BPOR_0797g00050</name>
</gene>
<reference evidence="2 3" key="1">
    <citation type="submission" date="2017-12" db="EMBL/GenBank/DDBJ databases">
        <title>Comparative genomics of Botrytis spp.</title>
        <authorList>
            <person name="Valero-Jimenez C.A."/>
            <person name="Tapia P."/>
            <person name="Veloso J."/>
            <person name="Silva-Moreno E."/>
            <person name="Staats M."/>
            <person name="Valdes J.H."/>
            <person name="Van Kan J.A.L."/>
        </authorList>
    </citation>
    <scope>NUCLEOTIDE SEQUENCE [LARGE SCALE GENOMIC DNA]</scope>
    <source>
        <strain evidence="2 3">MUCL3349</strain>
    </source>
</reference>
<dbReference type="AlphaFoldDB" id="A0A4Z1KGD1"/>
<dbReference type="Proteomes" id="UP000297280">
    <property type="component" value="Unassembled WGS sequence"/>
</dbReference>
<evidence type="ECO:0000256" key="1">
    <source>
        <dbReference type="SAM" id="MobiDB-lite"/>
    </source>
</evidence>
<keyword evidence="3" id="KW-1185">Reference proteome</keyword>
<proteinExistence type="predicted"/>
<protein>
    <submittedName>
        <fullName evidence="2">Uncharacterized protein</fullName>
    </submittedName>
</protein>